<protein>
    <recommendedName>
        <fullName evidence="1">Suppressor of fused-like domain-containing protein</fullName>
    </recommendedName>
</protein>
<feature type="domain" description="Suppressor of fused-like" evidence="1">
    <location>
        <begin position="47"/>
        <end position="209"/>
    </location>
</feature>
<dbReference type="InterPro" id="IPR017429">
    <property type="entry name" value="Suppressor_of_fused_bac"/>
</dbReference>
<dbReference type="Pfam" id="PF05076">
    <property type="entry name" value="SUFU"/>
    <property type="match status" value="1"/>
</dbReference>
<dbReference type="Proteomes" id="UP000001822">
    <property type="component" value="Chromosome"/>
</dbReference>
<evidence type="ECO:0000313" key="3">
    <source>
        <dbReference type="Proteomes" id="UP000001822"/>
    </source>
</evidence>
<dbReference type="KEGG" id="chu:CHU_2901"/>
<sequence>MTSEEYTKQFTEDDTPGWQAIDKVIDTVYAGQEPRHYASVMKYMIGGPDPLDGTSIYDSHQQTFHRHVISYGMSELYYAPEKADKEFSNWGFEFTMRIKSTEVEDDPKWVIGLMNNLARYVFDTGNWFEAYHYIPANGPIKLESKTDKVGVLFITDPELGTISTPHGQVTFLQLIGITEAELERLKKSPEEGELLIEEMRVNNPLFITEL</sequence>
<dbReference type="RefSeq" id="WP_011586256.1">
    <property type="nucleotide sequence ID" value="NC_008255.1"/>
</dbReference>
<dbReference type="GO" id="GO:0005737">
    <property type="term" value="C:cytoplasm"/>
    <property type="evidence" value="ECO:0007669"/>
    <property type="project" value="TreeGrafter"/>
</dbReference>
<dbReference type="PANTHER" id="PTHR10928:SF2">
    <property type="entry name" value="SUPPRESSOR OF FUSED HOMOLOG"/>
    <property type="match status" value="1"/>
</dbReference>
<dbReference type="InterPro" id="IPR037181">
    <property type="entry name" value="SUFU_N"/>
</dbReference>
<dbReference type="PANTHER" id="PTHR10928">
    <property type="entry name" value="SUPPRESSOR OF FUSED"/>
    <property type="match status" value="1"/>
</dbReference>
<accession>A0A6N4SUZ7</accession>
<dbReference type="InterPro" id="IPR007768">
    <property type="entry name" value="Suppressor_of_fused"/>
</dbReference>
<dbReference type="AlphaFoldDB" id="A0A6N4SUZ7"/>
<dbReference type="InterPro" id="IPR020941">
    <property type="entry name" value="SUFU-like_domain"/>
</dbReference>
<gene>
    <name evidence="2" type="ordered locus">CHU_2901</name>
</gene>
<dbReference type="OrthoDB" id="9023549at2"/>
<proteinExistence type="predicted"/>
<keyword evidence="3" id="KW-1185">Reference proteome</keyword>
<evidence type="ECO:0000313" key="2">
    <source>
        <dbReference type="EMBL" id="ABG60146.1"/>
    </source>
</evidence>
<dbReference type="PIRSF" id="PIRSF038192">
    <property type="entry name" value="Txn_reg_BtrU_prd"/>
    <property type="match status" value="1"/>
</dbReference>
<reference evidence="2 3" key="1">
    <citation type="journal article" date="2007" name="Appl. Environ. Microbiol.">
        <title>Genome sequence of the cellulolytic gliding bacterium Cytophaga hutchinsonii.</title>
        <authorList>
            <person name="Xie G."/>
            <person name="Bruce D.C."/>
            <person name="Challacombe J.F."/>
            <person name="Chertkov O."/>
            <person name="Detter J.C."/>
            <person name="Gilna P."/>
            <person name="Han C.S."/>
            <person name="Lucas S."/>
            <person name="Misra M."/>
            <person name="Myers G.L."/>
            <person name="Richardson P."/>
            <person name="Tapia R."/>
            <person name="Thayer N."/>
            <person name="Thompson L.S."/>
            <person name="Brettin T.S."/>
            <person name="Henrissat B."/>
            <person name="Wilson D.B."/>
            <person name="McBride M.J."/>
        </authorList>
    </citation>
    <scope>NUCLEOTIDE SEQUENCE [LARGE SCALE GENOMIC DNA]</scope>
    <source>
        <strain evidence="3">ATCC 33406 / DSM 1761 / CIP 103989 / NBRC 15051 / NCIMB 9469 / D465</strain>
    </source>
</reference>
<name>A0A6N4SUZ7_CYTH3</name>
<dbReference type="EMBL" id="CP000383">
    <property type="protein sequence ID" value="ABG60146.1"/>
    <property type="molecule type" value="Genomic_DNA"/>
</dbReference>
<organism evidence="2 3">
    <name type="scientific">Cytophaga hutchinsonii (strain ATCC 33406 / DSM 1761 / CIP 103989 / NBRC 15051 / NCIMB 9469 / D465)</name>
    <dbReference type="NCBI Taxonomy" id="269798"/>
    <lineage>
        <taxon>Bacteria</taxon>
        <taxon>Pseudomonadati</taxon>
        <taxon>Bacteroidota</taxon>
        <taxon>Cytophagia</taxon>
        <taxon>Cytophagales</taxon>
        <taxon>Cytophagaceae</taxon>
        <taxon>Cytophaga</taxon>
    </lineage>
</organism>
<evidence type="ECO:0000259" key="1">
    <source>
        <dbReference type="Pfam" id="PF05076"/>
    </source>
</evidence>
<dbReference type="SUPFAM" id="SSF103359">
    <property type="entry name" value="Suppressor of Fused, N-terminal domain"/>
    <property type="match status" value="1"/>
</dbReference>